<dbReference type="PANTHER" id="PTHR30269">
    <property type="entry name" value="TRANSMEMBRANE PROTEIN YFCA"/>
    <property type="match status" value="1"/>
</dbReference>
<keyword evidence="3" id="KW-0813">Transport</keyword>
<dbReference type="InterPro" id="IPR052017">
    <property type="entry name" value="TSUP"/>
</dbReference>
<evidence type="ECO:0000256" key="7">
    <source>
        <dbReference type="ARBA" id="ARBA00023136"/>
    </source>
</evidence>
<evidence type="ECO:0000256" key="2">
    <source>
        <dbReference type="ARBA" id="ARBA00009142"/>
    </source>
</evidence>
<reference evidence="9 10" key="1">
    <citation type="submission" date="2016-10" db="EMBL/GenBank/DDBJ databases">
        <title>Genome of airborne Acinetobacter sp. 5-2Ac02 in the hospital environment: Species near to Acinetobacter towneri.</title>
        <authorList>
            <person name="Barbosa B."/>
            <person name="Fernandez-Garcia L."/>
            <person name="Gato E."/>
            <person name="Leao R."/>
            <person name="Albano R."/>
            <person name="Fernandez B."/>
            <person name="Fernandez-Cuenca F."/>
            <person name="Marques E."/>
            <person name="Tomas M."/>
        </authorList>
    </citation>
    <scope>NUCLEOTIDE SEQUENCE [LARGE SCALE GENOMIC DNA]</scope>
    <source>
        <strain evidence="9 10">5-2Ac02</strain>
    </source>
</reference>
<comment type="subcellular location">
    <subcellularLocation>
        <location evidence="1 8">Cell membrane</location>
        <topology evidence="1 8">Multi-pass membrane protein</topology>
    </subcellularLocation>
</comment>
<proteinExistence type="inferred from homology"/>
<keyword evidence="5 8" id="KW-0812">Transmembrane</keyword>
<organism evidence="9 10">
    <name type="scientific">Acinetobacter towneri</name>
    <dbReference type="NCBI Taxonomy" id="202956"/>
    <lineage>
        <taxon>Bacteria</taxon>
        <taxon>Pseudomonadati</taxon>
        <taxon>Pseudomonadota</taxon>
        <taxon>Gammaproteobacteria</taxon>
        <taxon>Moraxellales</taxon>
        <taxon>Moraxellaceae</taxon>
        <taxon>Acinetobacter</taxon>
    </lineage>
</organism>
<dbReference type="Proteomes" id="UP000186931">
    <property type="component" value="Unassembled WGS sequence"/>
</dbReference>
<feature type="transmembrane region" description="Helical" evidence="8">
    <location>
        <begin position="171"/>
        <end position="192"/>
    </location>
</feature>
<evidence type="ECO:0000256" key="5">
    <source>
        <dbReference type="ARBA" id="ARBA00022692"/>
    </source>
</evidence>
<feature type="transmembrane region" description="Helical" evidence="8">
    <location>
        <begin position="6"/>
        <end position="29"/>
    </location>
</feature>
<dbReference type="PANTHER" id="PTHR30269:SF32">
    <property type="entry name" value="MEMBRANE TRANSPORTER PROTEIN-RELATED"/>
    <property type="match status" value="1"/>
</dbReference>
<comment type="caution">
    <text evidence="9">The sequence shown here is derived from an EMBL/GenBank/DDBJ whole genome shotgun (WGS) entry which is preliminary data.</text>
</comment>
<accession>A0A1E8DYF4</accession>
<evidence type="ECO:0000256" key="6">
    <source>
        <dbReference type="ARBA" id="ARBA00022989"/>
    </source>
</evidence>
<feature type="transmembrane region" description="Helical" evidence="8">
    <location>
        <begin position="228"/>
        <end position="253"/>
    </location>
</feature>
<name>A0A1E8DYF4_9GAMM</name>
<evidence type="ECO:0000256" key="8">
    <source>
        <dbReference type="RuleBase" id="RU363041"/>
    </source>
</evidence>
<dbReference type="AlphaFoldDB" id="A0A1E8DYF4"/>
<feature type="transmembrane region" description="Helical" evidence="8">
    <location>
        <begin position="36"/>
        <end position="58"/>
    </location>
</feature>
<keyword evidence="6 8" id="KW-1133">Transmembrane helix</keyword>
<evidence type="ECO:0000256" key="3">
    <source>
        <dbReference type="ARBA" id="ARBA00022448"/>
    </source>
</evidence>
<dbReference type="STRING" id="202956.BJN41_06210"/>
<evidence type="ECO:0000256" key="1">
    <source>
        <dbReference type="ARBA" id="ARBA00004651"/>
    </source>
</evidence>
<sequence>MQKTDFIILMFCAIAAILHGMSGFGFPMLSTAAVAMLYPLSTAVALVLIPCLLLNLFMLRGDTQQSLLSSLYGYCKKYWGLILSALIGSYLGVSLLLILNEGYLKFAMGLLILLYVADQFRQHPLQISASLKNMLIFGFLAGVIGGATNAMAPFLMMYLLSTQHSKTDIVVISNLNFIISKLIQLAVLFPVIQQFNHIQLQVLALICLISVAMVYVGSQIRKNISQAVFKQIVFTLLGLMAIYAIAQGLSIILKQPALMV</sequence>
<dbReference type="EMBL" id="MKQS01000049">
    <property type="protein sequence ID" value="OFE42432.1"/>
    <property type="molecule type" value="Genomic_DNA"/>
</dbReference>
<keyword evidence="4 8" id="KW-1003">Cell membrane</keyword>
<comment type="similarity">
    <text evidence="2 8">Belongs to the 4-toluene sulfonate uptake permease (TSUP) (TC 2.A.102) family.</text>
</comment>
<feature type="transmembrane region" description="Helical" evidence="8">
    <location>
        <begin position="198"/>
        <end position="216"/>
    </location>
</feature>
<keyword evidence="7 8" id="KW-0472">Membrane</keyword>
<feature type="transmembrane region" description="Helical" evidence="8">
    <location>
        <begin position="134"/>
        <end position="159"/>
    </location>
</feature>
<evidence type="ECO:0000313" key="10">
    <source>
        <dbReference type="Proteomes" id="UP000186931"/>
    </source>
</evidence>
<dbReference type="Pfam" id="PF01925">
    <property type="entry name" value="TauE"/>
    <property type="match status" value="1"/>
</dbReference>
<protein>
    <recommendedName>
        <fullName evidence="8">Probable membrane transporter protein</fullName>
    </recommendedName>
</protein>
<dbReference type="InterPro" id="IPR002781">
    <property type="entry name" value="TM_pro_TauE-like"/>
</dbReference>
<gene>
    <name evidence="9" type="ORF">BJN41_06210</name>
</gene>
<evidence type="ECO:0000256" key="4">
    <source>
        <dbReference type="ARBA" id="ARBA00022475"/>
    </source>
</evidence>
<dbReference type="RefSeq" id="WP_070155831.1">
    <property type="nucleotide sequence ID" value="NZ_MKQS01000049.1"/>
</dbReference>
<dbReference type="GO" id="GO:0005886">
    <property type="term" value="C:plasma membrane"/>
    <property type="evidence" value="ECO:0007669"/>
    <property type="project" value="UniProtKB-SubCell"/>
</dbReference>
<feature type="transmembrane region" description="Helical" evidence="8">
    <location>
        <begin position="78"/>
        <end position="99"/>
    </location>
</feature>
<evidence type="ECO:0000313" key="9">
    <source>
        <dbReference type="EMBL" id="OFE42432.1"/>
    </source>
</evidence>